<accession>A0A2T4U1T9</accession>
<dbReference type="RefSeq" id="WP_107586389.1">
    <property type="nucleotide sequence ID" value="NZ_PZJJ01000058.1"/>
</dbReference>
<dbReference type="Proteomes" id="UP000240509">
    <property type="component" value="Unassembled WGS sequence"/>
</dbReference>
<gene>
    <name evidence="2" type="ORF">C6Y45_16845</name>
</gene>
<evidence type="ECO:0000313" key="3">
    <source>
        <dbReference type="Proteomes" id="UP000240509"/>
    </source>
</evidence>
<reference evidence="2 3" key="1">
    <citation type="submission" date="2018-03" db="EMBL/GenBank/DDBJ databases">
        <title>Alkalicoccus saliphilus sp. nov., isolated from a mineral pool.</title>
        <authorList>
            <person name="Zhao B."/>
        </authorList>
    </citation>
    <scope>NUCLEOTIDE SEQUENCE [LARGE SCALE GENOMIC DNA]</scope>
    <source>
        <strain evidence="2 3">6AG</strain>
    </source>
</reference>
<keyword evidence="3" id="KW-1185">Reference proteome</keyword>
<sequence>MKKMIIIGGAIVVTSGAVLFGQLFWNDEVERTTEEAMERIETDHDGNRNPGSSIIRFLEEKAEDLPGAAAEAAAAEKDDSNTGASIDNDDHGSYKGNIIEDDTTKGGSEKKEGSSAEKGDTSSASGSGSFSTGMEKGAGAGQIGGSSSEKKENRSDNRAAPSSDRGDNAASRASENRGGASERASERGKSQSGSAPGQSGNRGAGLKLEAQEILDTYLEQFEELQSQEIEIVEQVVSDARSDYKKYEAGEMNESGNEIQARYVERVQRLENQADDRFDDIYEELQTALEEHGHDPDKAVEFKLIYNAEKETRRLEAINQIFDH</sequence>
<name>A0A2T4U1T9_9BACI</name>
<feature type="compositionally biased region" description="Basic and acidic residues" evidence="1">
    <location>
        <begin position="148"/>
        <end position="157"/>
    </location>
</feature>
<dbReference type="EMBL" id="PZJJ01000058">
    <property type="protein sequence ID" value="PTL37369.1"/>
    <property type="molecule type" value="Genomic_DNA"/>
</dbReference>
<organism evidence="2 3">
    <name type="scientific">Alkalicoccus saliphilus</name>
    <dbReference type="NCBI Taxonomy" id="200989"/>
    <lineage>
        <taxon>Bacteria</taxon>
        <taxon>Bacillati</taxon>
        <taxon>Bacillota</taxon>
        <taxon>Bacilli</taxon>
        <taxon>Bacillales</taxon>
        <taxon>Bacillaceae</taxon>
        <taxon>Alkalicoccus</taxon>
    </lineage>
</organism>
<dbReference type="AlphaFoldDB" id="A0A2T4U1T9"/>
<protein>
    <submittedName>
        <fullName evidence="2">Uncharacterized protein</fullName>
    </submittedName>
</protein>
<feature type="compositionally biased region" description="Polar residues" evidence="1">
    <location>
        <begin position="190"/>
        <end position="201"/>
    </location>
</feature>
<proteinExistence type="predicted"/>
<feature type="compositionally biased region" description="Basic and acidic residues" evidence="1">
    <location>
        <begin position="102"/>
        <end position="120"/>
    </location>
</feature>
<comment type="caution">
    <text evidence="2">The sequence shown here is derived from an EMBL/GenBank/DDBJ whole genome shotgun (WGS) entry which is preliminary data.</text>
</comment>
<dbReference type="OrthoDB" id="2974151at2"/>
<evidence type="ECO:0000256" key="1">
    <source>
        <dbReference type="SAM" id="MobiDB-lite"/>
    </source>
</evidence>
<feature type="compositionally biased region" description="Low complexity" evidence="1">
    <location>
        <begin position="121"/>
        <end position="133"/>
    </location>
</feature>
<feature type="region of interest" description="Disordered" evidence="1">
    <location>
        <begin position="63"/>
        <end position="207"/>
    </location>
</feature>
<evidence type="ECO:0000313" key="2">
    <source>
        <dbReference type="EMBL" id="PTL37369.1"/>
    </source>
</evidence>